<protein>
    <recommendedName>
        <fullName evidence="6">CFEM domain-containing protein</fullName>
    </recommendedName>
</protein>
<dbReference type="Proteomes" id="UP000027195">
    <property type="component" value="Unassembled WGS sequence"/>
</dbReference>
<dbReference type="InterPro" id="IPR008427">
    <property type="entry name" value="Extracellular_membr_CFEM_dom"/>
</dbReference>
<feature type="signal peptide" evidence="5">
    <location>
        <begin position="1"/>
        <end position="18"/>
    </location>
</feature>
<reference evidence="8" key="1">
    <citation type="journal article" date="2014" name="Proc. Natl. Acad. Sci. U.S.A.">
        <title>Extensive sampling of basidiomycete genomes demonstrates inadequacy of the white-rot/brown-rot paradigm for wood decay fungi.</title>
        <authorList>
            <person name="Riley R."/>
            <person name="Salamov A.A."/>
            <person name="Brown D.W."/>
            <person name="Nagy L.G."/>
            <person name="Floudas D."/>
            <person name="Held B.W."/>
            <person name="Levasseur A."/>
            <person name="Lombard V."/>
            <person name="Morin E."/>
            <person name="Otillar R."/>
            <person name="Lindquist E.A."/>
            <person name="Sun H."/>
            <person name="LaButti K.M."/>
            <person name="Schmutz J."/>
            <person name="Jabbour D."/>
            <person name="Luo H."/>
            <person name="Baker S.E."/>
            <person name="Pisabarro A.G."/>
            <person name="Walton J.D."/>
            <person name="Blanchette R.A."/>
            <person name="Henrissat B."/>
            <person name="Martin F."/>
            <person name="Cullen D."/>
            <person name="Hibbett D.S."/>
            <person name="Grigoriev I.V."/>
        </authorList>
    </citation>
    <scope>NUCLEOTIDE SEQUENCE [LARGE SCALE GENOMIC DNA]</scope>
    <source>
        <strain evidence="8">FD-172 SS1</strain>
    </source>
</reference>
<evidence type="ECO:0000259" key="6">
    <source>
        <dbReference type="PROSITE" id="PS52012"/>
    </source>
</evidence>
<dbReference type="AlphaFoldDB" id="A0A067MYR0"/>
<evidence type="ECO:0000256" key="5">
    <source>
        <dbReference type="SAM" id="SignalP"/>
    </source>
</evidence>
<evidence type="ECO:0000256" key="3">
    <source>
        <dbReference type="ARBA" id="ARBA00022729"/>
    </source>
</evidence>
<dbReference type="HOGENOM" id="CLU_2426710_0_0_1"/>
<feature type="chain" id="PRO_5001646074" description="CFEM domain-containing protein" evidence="5">
    <location>
        <begin position="19"/>
        <end position="91"/>
    </location>
</feature>
<dbReference type="GO" id="GO:0005576">
    <property type="term" value="C:extracellular region"/>
    <property type="evidence" value="ECO:0007669"/>
    <property type="project" value="UniProtKB-SubCell"/>
</dbReference>
<comment type="subcellular location">
    <subcellularLocation>
        <location evidence="1">Secreted</location>
    </subcellularLocation>
</comment>
<name>A0A067MYR0_BOTB1</name>
<organism evidence="7 8">
    <name type="scientific">Botryobasidium botryosum (strain FD-172 SS1)</name>
    <dbReference type="NCBI Taxonomy" id="930990"/>
    <lineage>
        <taxon>Eukaryota</taxon>
        <taxon>Fungi</taxon>
        <taxon>Dikarya</taxon>
        <taxon>Basidiomycota</taxon>
        <taxon>Agaricomycotina</taxon>
        <taxon>Agaricomycetes</taxon>
        <taxon>Cantharellales</taxon>
        <taxon>Botryobasidiaceae</taxon>
        <taxon>Botryobasidium</taxon>
    </lineage>
</organism>
<gene>
    <name evidence="7" type="ORF">BOTBODRAFT_186213</name>
</gene>
<evidence type="ECO:0000256" key="4">
    <source>
        <dbReference type="ARBA" id="ARBA00023157"/>
    </source>
</evidence>
<keyword evidence="4" id="KW-1015">Disulfide bond</keyword>
<evidence type="ECO:0000256" key="2">
    <source>
        <dbReference type="ARBA" id="ARBA00022525"/>
    </source>
</evidence>
<evidence type="ECO:0000313" key="7">
    <source>
        <dbReference type="EMBL" id="KDQ17047.1"/>
    </source>
</evidence>
<sequence>MRVAAFSALFFATATVSATSIKRDDSSCIMKCSSDAATAAGCSANVQSNSACFCASTTAISATATCIQSTCPSAADEAKALLGKLCPGKTA</sequence>
<keyword evidence="3 5" id="KW-0732">Signal</keyword>
<dbReference type="EMBL" id="KL198025">
    <property type="protein sequence ID" value="KDQ17047.1"/>
    <property type="molecule type" value="Genomic_DNA"/>
</dbReference>
<proteinExistence type="predicted"/>
<evidence type="ECO:0000313" key="8">
    <source>
        <dbReference type="Proteomes" id="UP000027195"/>
    </source>
</evidence>
<dbReference type="InParanoid" id="A0A067MYR0"/>
<evidence type="ECO:0000256" key="1">
    <source>
        <dbReference type="ARBA" id="ARBA00004613"/>
    </source>
</evidence>
<dbReference type="PROSITE" id="PS52012">
    <property type="entry name" value="CFEM"/>
    <property type="match status" value="1"/>
</dbReference>
<keyword evidence="8" id="KW-1185">Reference proteome</keyword>
<feature type="domain" description="CFEM" evidence="6">
    <location>
        <begin position="1"/>
        <end position="91"/>
    </location>
</feature>
<keyword evidence="2" id="KW-0964">Secreted</keyword>
<accession>A0A067MYR0</accession>